<evidence type="ECO:0000313" key="1">
    <source>
        <dbReference type="EMBL" id="KAK1862545.1"/>
    </source>
</evidence>
<sequence length="308" mass="33132">MTLTTLPTIDATLTVLHYLQSVVHTSSKARAGNNRGGAASGKGGPADAAAESSDEGSASDGTRPSGVRVSTAPEMAGLDTGRLSRTDTMGVAAALFEQRRPFLLSAKSDIRNAMCSKWDELLSPGGPLEALLRSVMREELAAFEARQPSQTILGEAISKNVVAGVKHVVKTTSRTRTVEEMGRTALQNAVCNALDIEGVRQVHGAMLNLRVIANGKDPASQDDGITISFPAHSKKPDTYANREFMKLLQCIMAKVYSNMASIDEDKRPDVFRKKVALLTRHLDRVDDALEAVLRNILNNGRSDARAMF</sequence>
<dbReference type="EMBL" id="CM020618">
    <property type="protein sequence ID" value="KAK1862545.1"/>
    <property type="molecule type" value="Genomic_DNA"/>
</dbReference>
<accession>A0ACC3BX80</accession>
<keyword evidence="2" id="KW-1185">Reference proteome</keyword>
<reference evidence="1" key="1">
    <citation type="submission" date="2019-11" db="EMBL/GenBank/DDBJ databases">
        <title>Nori genome reveals adaptations in red seaweeds to the harsh intertidal environment.</title>
        <authorList>
            <person name="Wang D."/>
            <person name="Mao Y."/>
        </authorList>
    </citation>
    <scope>NUCLEOTIDE SEQUENCE</scope>
    <source>
        <tissue evidence="1">Gametophyte</tissue>
    </source>
</reference>
<organism evidence="1 2">
    <name type="scientific">Pyropia yezoensis</name>
    <name type="common">Susabi-nori</name>
    <name type="synonym">Porphyra yezoensis</name>
    <dbReference type="NCBI Taxonomy" id="2788"/>
    <lineage>
        <taxon>Eukaryota</taxon>
        <taxon>Rhodophyta</taxon>
        <taxon>Bangiophyceae</taxon>
        <taxon>Bangiales</taxon>
        <taxon>Bangiaceae</taxon>
        <taxon>Pyropia</taxon>
    </lineage>
</organism>
<proteinExistence type="predicted"/>
<gene>
    <name evidence="1" type="ORF">I4F81_005113</name>
</gene>
<dbReference type="Proteomes" id="UP000798662">
    <property type="component" value="Chromosome 1"/>
</dbReference>
<evidence type="ECO:0000313" key="2">
    <source>
        <dbReference type="Proteomes" id="UP000798662"/>
    </source>
</evidence>
<comment type="caution">
    <text evidence="1">The sequence shown here is derived from an EMBL/GenBank/DDBJ whole genome shotgun (WGS) entry which is preliminary data.</text>
</comment>
<protein>
    <submittedName>
        <fullName evidence="1">Uncharacterized protein</fullName>
    </submittedName>
</protein>
<name>A0ACC3BX80_PYRYE</name>